<dbReference type="InterPro" id="IPR041442">
    <property type="entry name" value="PIH1D1/2/3_CS-like"/>
</dbReference>
<dbReference type="PANTHER" id="PTHR22997">
    <property type="entry name" value="PIH1 DOMAIN-CONTAINING PROTEIN 1"/>
    <property type="match status" value="1"/>
</dbReference>
<dbReference type="GO" id="GO:0000492">
    <property type="term" value="P:box C/D snoRNP assembly"/>
    <property type="evidence" value="ECO:0007669"/>
    <property type="project" value="TreeGrafter"/>
</dbReference>
<evidence type="ECO:0000313" key="7">
    <source>
        <dbReference type="Proteomes" id="UP000829720"/>
    </source>
</evidence>
<evidence type="ECO:0000256" key="2">
    <source>
        <dbReference type="ARBA" id="ARBA00040540"/>
    </source>
</evidence>
<evidence type="ECO:0000256" key="1">
    <source>
        <dbReference type="ARBA" id="ARBA00008511"/>
    </source>
</evidence>
<reference evidence="6" key="1">
    <citation type="submission" date="2021-01" db="EMBL/GenBank/DDBJ databases">
        <authorList>
            <person name="Zahm M."/>
            <person name="Roques C."/>
            <person name="Cabau C."/>
            <person name="Klopp C."/>
            <person name="Donnadieu C."/>
            <person name="Jouanno E."/>
            <person name="Lampietro C."/>
            <person name="Louis A."/>
            <person name="Herpin A."/>
            <person name="Echchiki A."/>
            <person name="Berthelot C."/>
            <person name="Parey E."/>
            <person name="Roest-Crollius H."/>
            <person name="Braasch I."/>
            <person name="Postlethwait J."/>
            <person name="Bobe J."/>
            <person name="Montfort J."/>
            <person name="Bouchez O."/>
            <person name="Begum T."/>
            <person name="Mejri S."/>
            <person name="Adams A."/>
            <person name="Chen W.-J."/>
            <person name="Guiguen Y."/>
        </authorList>
    </citation>
    <scope>NUCLEOTIDE SEQUENCE</scope>
    <source>
        <tissue evidence="6">Blood</tissue>
    </source>
</reference>
<dbReference type="Proteomes" id="UP000829720">
    <property type="component" value="Unassembled WGS sequence"/>
</dbReference>
<dbReference type="GO" id="GO:0005737">
    <property type="term" value="C:cytoplasm"/>
    <property type="evidence" value="ECO:0007669"/>
    <property type="project" value="TreeGrafter"/>
</dbReference>
<dbReference type="Pfam" id="PF08190">
    <property type="entry name" value="PIH1"/>
    <property type="match status" value="1"/>
</dbReference>
<protein>
    <recommendedName>
        <fullName evidence="2">PIH1 domain-containing protein 1</fullName>
    </recommendedName>
</protein>
<dbReference type="InterPro" id="IPR012981">
    <property type="entry name" value="PIH1_N"/>
</dbReference>
<dbReference type="EMBL" id="JAERUA010000022">
    <property type="protein sequence ID" value="KAI1884679.1"/>
    <property type="molecule type" value="Genomic_DNA"/>
</dbReference>
<dbReference type="InterPro" id="IPR050734">
    <property type="entry name" value="PIH1/Kintoun_subfamily"/>
</dbReference>
<dbReference type="Pfam" id="PF18201">
    <property type="entry name" value="PIH1_CS"/>
    <property type="match status" value="1"/>
</dbReference>
<dbReference type="AlphaFoldDB" id="A0A8T3CHZ0"/>
<evidence type="ECO:0000313" key="6">
    <source>
        <dbReference type="EMBL" id="KAI1884679.1"/>
    </source>
</evidence>
<gene>
    <name evidence="6" type="ORF">AGOR_G00228900</name>
</gene>
<organism evidence="6 7">
    <name type="scientific">Albula goreensis</name>
    <dbReference type="NCBI Taxonomy" id="1534307"/>
    <lineage>
        <taxon>Eukaryota</taxon>
        <taxon>Metazoa</taxon>
        <taxon>Chordata</taxon>
        <taxon>Craniata</taxon>
        <taxon>Vertebrata</taxon>
        <taxon>Euteleostomi</taxon>
        <taxon>Actinopterygii</taxon>
        <taxon>Neopterygii</taxon>
        <taxon>Teleostei</taxon>
        <taxon>Albuliformes</taxon>
        <taxon>Albulidae</taxon>
        <taxon>Albula</taxon>
    </lineage>
</organism>
<dbReference type="PANTHER" id="PTHR22997:SF0">
    <property type="entry name" value="PIH1 DOMAIN-CONTAINING PROTEIN 1"/>
    <property type="match status" value="1"/>
</dbReference>
<feature type="domain" description="PIH1 N-terminal" evidence="4">
    <location>
        <begin position="73"/>
        <end position="226"/>
    </location>
</feature>
<sequence>MCSWNTGCWSNTGEHNLVYCNVGSCVQRNVLGCKKFAGLLATSDMETDSSLLVSEMDQLKQEELYQQLLMQTIGGMQAPNPDSRVIRPEPGMCVKTVSLHEKQKVFVNICQSPAVPPPPHISNEELLELLQSDDPTAYRVPMSLGEPHTELDNNSQGCIAYDVVINNEFFQKCQKDPLFLQFVIAVSFEGLENKYTLELSREWKVLKNRKFLGSISEQNIRTKSKPAIQEISKQDTQAALAQAKRPEFCLLVEPPVGDPQYLIAEIQLPGVPSSRSLILDLGEDRLVLNARPSLFYLDCYFPFNIDPETSVAQYNTKTQILTVTMTVVPS</sequence>
<proteinExistence type="inferred from homology"/>
<keyword evidence="7" id="KW-1185">Reference proteome</keyword>
<evidence type="ECO:0000259" key="4">
    <source>
        <dbReference type="Pfam" id="PF08190"/>
    </source>
</evidence>
<comment type="function">
    <text evidence="3">Involved in the assembly of C/D box small nucleolar ribonucleoprotein (snoRNP) particles. Recruits the SWI/SNF complex to the core promoter of rRNA genes and enhances pre-rRNA transcription. Mediates interaction of TELO2 with the R2TP complex which is necessary for the stability of MTOR and SMG1. Positively regulates the assembly and activity of the mTORC1 complex.</text>
</comment>
<evidence type="ECO:0000259" key="5">
    <source>
        <dbReference type="Pfam" id="PF18201"/>
    </source>
</evidence>
<dbReference type="GO" id="GO:1990904">
    <property type="term" value="C:ribonucleoprotein complex"/>
    <property type="evidence" value="ECO:0007669"/>
    <property type="project" value="TreeGrafter"/>
</dbReference>
<dbReference type="GO" id="GO:0097255">
    <property type="term" value="C:R2TP complex"/>
    <property type="evidence" value="ECO:0007669"/>
    <property type="project" value="TreeGrafter"/>
</dbReference>
<accession>A0A8T3CHZ0</accession>
<feature type="domain" description="PIH1D1/2/3 CS-like" evidence="5">
    <location>
        <begin position="258"/>
        <end position="328"/>
    </location>
</feature>
<dbReference type="OrthoDB" id="5135119at2759"/>
<name>A0A8T3CHZ0_9TELE</name>
<evidence type="ECO:0000256" key="3">
    <source>
        <dbReference type="ARBA" id="ARBA00046233"/>
    </source>
</evidence>
<comment type="caution">
    <text evidence="6">The sequence shown here is derived from an EMBL/GenBank/DDBJ whole genome shotgun (WGS) entry which is preliminary data.</text>
</comment>
<comment type="similarity">
    <text evidence="1">Belongs to the PIH1 family.</text>
</comment>
<dbReference type="GO" id="GO:0006364">
    <property type="term" value="P:rRNA processing"/>
    <property type="evidence" value="ECO:0007669"/>
    <property type="project" value="TreeGrafter"/>
</dbReference>